<dbReference type="Proteomes" id="UP000694460">
    <property type="component" value="Unassembled WGS sequence"/>
</dbReference>
<keyword evidence="2" id="KW-1185">Reference proteome</keyword>
<keyword evidence="1" id="KW-0067">ATP-binding</keyword>
<evidence type="ECO:0000313" key="2">
    <source>
        <dbReference type="Proteomes" id="UP000694460"/>
    </source>
</evidence>
<keyword evidence="1" id="KW-0378">Hydrolase</keyword>
<keyword evidence="1" id="KW-0547">Nucleotide-binding</keyword>
<reference evidence="1 2" key="1">
    <citation type="submission" date="2021-03" db="EMBL/GenBank/DDBJ databases">
        <title>Sequencing the genomes of 1000 actinobacteria strains.</title>
        <authorList>
            <person name="Klenk H.-P."/>
        </authorList>
    </citation>
    <scope>NUCLEOTIDE SEQUENCE [LARGE SCALE GENOMIC DNA]</scope>
    <source>
        <strain evidence="1 2">DSM 46713</strain>
    </source>
</reference>
<dbReference type="InterPro" id="IPR029063">
    <property type="entry name" value="SAM-dependent_MTases_sf"/>
</dbReference>
<gene>
    <name evidence="1" type="ORF">JOF57_001838</name>
</gene>
<sequence>MRHAQVERITFTGTATFLTRLLQSGLVKRQDLERKYAGELHANEIMLLAYYIAAVNIETTYHALTETEYSPFEGIVLADTFQITEDGDSMDTEMFPQNNSRIVKQLAAPIHVVVGNPPFRRMSVCCGRFCCCGTTRRRLPVEVVLGAAA</sequence>
<name>A0ABS4ZQZ4_9MYCO</name>
<comment type="caution">
    <text evidence="1">The sequence shown here is derived from an EMBL/GenBank/DDBJ whole genome shotgun (WGS) entry which is preliminary data.</text>
</comment>
<dbReference type="GO" id="GO:0004386">
    <property type="term" value="F:helicase activity"/>
    <property type="evidence" value="ECO:0007669"/>
    <property type="project" value="UniProtKB-KW"/>
</dbReference>
<evidence type="ECO:0000313" key="1">
    <source>
        <dbReference type="EMBL" id="MBP2451925.1"/>
    </source>
</evidence>
<dbReference type="EMBL" id="JAGIOP010000002">
    <property type="protein sequence ID" value="MBP2451925.1"/>
    <property type="molecule type" value="Genomic_DNA"/>
</dbReference>
<protein>
    <submittedName>
        <fullName evidence="1">Helicase</fullName>
    </submittedName>
</protein>
<keyword evidence="1" id="KW-0347">Helicase</keyword>
<accession>A0ABS4ZQZ4</accession>
<proteinExistence type="predicted"/>
<dbReference type="Gene3D" id="3.40.50.150">
    <property type="entry name" value="Vaccinia Virus protein VP39"/>
    <property type="match status" value="1"/>
</dbReference>
<organism evidence="1 2">
    <name type="scientific">Mycolicibacterium lutetiense</name>
    <dbReference type="NCBI Taxonomy" id="1641992"/>
    <lineage>
        <taxon>Bacteria</taxon>
        <taxon>Bacillati</taxon>
        <taxon>Actinomycetota</taxon>
        <taxon>Actinomycetes</taxon>
        <taxon>Mycobacteriales</taxon>
        <taxon>Mycobacteriaceae</taxon>
        <taxon>Mycolicibacterium</taxon>
    </lineage>
</organism>